<protein>
    <recommendedName>
        <fullName evidence="2">2EXR domain-containing protein</fullName>
    </recommendedName>
</protein>
<name>A0A6A6CDQ7_ZASCE</name>
<keyword evidence="4" id="KW-1185">Reference proteome</keyword>
<evidence type="ECO:0000256" key="1">
    <source>
        <dbReference type="SAM" id="MobiDB-lite"/>
    </source>
</evidence>
<sequence length="350" mass="40069">MATTTITETTRASITGKRKRNQVSYVVDSYFDDMDLDDEDAEVEEEDEDDAAQSEDDDTYGTAKKRGKTPAKKKARLTVSKPKKTKSVPPFRFLDLPAELRDAIYDLALTEPDGITLVPKTKDYRRTVTRGPITTQDDNHYYGRRIPRRRRYYWGLSRNNNSDSQTTVIGKPTRQLVPNLLAVNKQIRDEASSILYKQEIVIESTTALHVFIAQIGPYNRQLLSDITIKGWGSGRGVHKGHNFAALSILSTCTNLKSLFIDCTVGWLRGPQQLARQIFRDGHYFLEAFGAANGRYDAAVDILRFDDDWQFNKNARGRYYWETPASQDREADPAKKKEFVDELRSLLRRRK</sequence>
<dbReference type="Proteomes" id="UP000799537">
    <property type="component" value="Unassembled WGS sequence"/>
</dbReference>
<feature type="region of interest" description="Disordered" evidence="1">
    <location>
        <begin position="30"/>
        <end position="84"/>
    </location>
</feature>
<dbReference type="EMBL" id="ML993600">
    <property type="protein sequence ID" value="KAF2165367.1"/>
    <property type="molecule type" value="Genomic_DNA"/>
</dbReference>
<reference evidence="3" key="1">
    <citation type="journal article" date="2020" name="Stud. Mycol.">
        <title>101 Dothideomycetes genomes: a test case for predicting lifestyles and emergence of pathogens.</title>
        <authorList>
            <person name="Haridas S."/>
            <person name="Albert R."/>
            <person name="Binder M."/>
            <person name="Bloem J."/>
            <person name="Labutti K."/>
            <person name="Salamov A."/>
            <person name="Andreopoulos B."/>
            <person name="Baker S."/>
            <person name="Barry K."/>
            <person name="Bills G."/>
            <person name="Bluhm B."/>
            <person name="Cannon C."/>
            <person name="Castanera R."/>
            <person name="Culley D."/>
            <person name="Daum C."/>
            <person name="Ezra D."/>
            <person name="Gonzalez J."/>
            <person name="Henrissat B."/>
            <person name="Kuo A."/>
            <person name="Liang C."/>
            <person name="Lipzen A."/>
            <person name="Lutzoni F."/>
            <person name="Magnuson J."/>
            <person name="Mondo S."/>
            <person name="Nolan M."/>
            <person name="Ohm R."/>
            <person name="Pangilinan J."/>
            <person name="Park H.-J."/>
            <person name="Ramirez L."/>
            <person name="Alfaro M."/>
            <person name="Sun H."/>
            <person name="Tritt A."/>
            <person name="Yoshinaga Y."/>
            <person name="Zwiers L.-H."/>
            <person name="Turgeon B."/>
            <person name="Goodwin S."/>
            <person name="Spatafora J."/>
            <person name="Crous P."/>
            <person name="Grigoriev I."/>
        </authorList>
    </citation>
    <scope>NUCLEOTIDE SEQUENCE</scope>
    <source>
        <strain evidence="3">ATCC 36951</strain>
    </source>
</reference>
<dbReference type="AlphaFoldDB" id="A0A6A6CDQ7"/>
<dbReference type="PANTHER" id="PTHR42085:SF8">
    <property type="entry name" value="F-BOX DOMAIN-CONTAINING PROTEIN"/>
    <property type="match status" value="1"/>
</dbReference>
<dbReference type="OrthoDB" id="5397846at2759"/>
<accession>A0A6A6CDQ7</accession>
<feature type="compositionally biased region" description="Acidic residues" evidence="1">
    <location>
        <begin position="30"/>
        <end position="59"/>
    </location>
</feature>
<evidence type="ECO:0000313" key="3">
    <source>
        <dbReference type="EMBL" id="KAF2165367.1"/>
    </source>
</evidence>
<feature type="domain" description="2EXR" evidence="2">
    <location>
        <begin position="92"/>
        <end position="197"/>
    </location>
</feature>
<organism evidence="3 4">
    <name type="scientific">Zasmidium cellare ATCC 36951</name>
    <dbReference type="NCBI Taxonomy" id="1080233"/>
    <lineage>
        <taxon>Eukaryota</taxon>
        <taxon>Fungi</taxon>
        <taxon>Dikarya</taxon>
        <taxon>Ascomycota</taxon>
        <taxon>Pezizomycotina</taxon>
        <taxon>Dothideomycetes</taxon>
        <taxon>Dothideomycetidae</taxon>
        <taxon>Mycosphaerellales</taxon>
        <taxon>Mycosphaerellaceae</taxon>
        <taxon>Zasmidium</taxon>
    </lineage>
</organism>
<dbReference type="PANTHER" id="PTHR42085">
    <property type="entry name" value="F-BOX DOMAIN-CONTAINING PROTEIN"/>
    <property type="match status" value="1"/>
</dbReference>
<gene>
    <name evidence="3" type="ORF">M409DRAFT_55779</name>
</gene>
<dbReference type="InterPro" id="IPR038883">
    <property type="entry name" value="AN11006-like"/>
</dbReference>
<feature type="compositionally biased region" description="Basic residues" evidence="1">
    <location>
        <begin position="63"/>
        <end position="84"/>
    </location>
</feature>
<evidence type="ECO:0000259" key="2">
    <source>
        <dbReference type="Pfam" id="PF20150"/>
    </source>
</evidence>
<dbReference type="GeneID" id="54566367"/>
<evidence type="ECO:0000313" key="4">
    <source>
        <dbReference type="Proteomes" id="UP000799537"/>
    </source>
</evidence>
<proteinExistence type="predicted"/>
<dbReference type="RefSeq" id="XP_033666256.1">
    <property type="nucleotide sequence ID" value="XM_033813095.1"/>
</dbReference>
<dbReference type="InterPro" id="IPR045518">
    <property type="entry name" value="2EXR"/>
</dbReference>
<dbReference type="Pfam" id="PF20150">
    <property type="entry name" value="2EXR"/>
    <property type="match status" value="1"/>
</dbReference>